<keyword evidence="5 7" id="KW-0597">Phosphoprotein</keyword>
<feature type="active site" evidence="5 6">
    <location>
        <position position="200"/>
    </location>
</feature>
<proteinExistence type="inferred from homology"/>
<feature type="active site" evidence="5 6">
    <location>
        <position position="296"/>
    </location>
</feature>
<dbReference type="EMBL" id="JAAXKX010000010">
    <property type="protein sequence ID" value="NKN33323.1"/>
    <property type="molecule type" value="Genomic_DNA"/>
</dbReference>
<comment type="PTM">
    <text evidence="5">Phosphorylated by CheA. Phosphorylation of the N-terminal regulatory domain activates the methylesterase activity.</text>
</comment>
<reference evidence="10 11" key="1">
    <citation type="submission" date="2020-04" db="EMBL/GenBank/DDBJ databases">
        <title>Draft Whole-Genome sequence of Marichromatium bheemlicum DSM 18632, type strain.</title>
        <authorList>
            <person name="Kyndt J.A."/>
            <person name="Meyer T.E."/>
        </authorList>
    </citation>
    <scope>NUCLEOTIDE SEQUENCE [LARGE SCALE GENOMIC DNA]</scope>
    <source>
        <strain evidence="10 11">DSM 18632</strain>
    </source>
</reference>
<dbReference type="Pfam" id="PF01339">
    <property type="entry name" value="CheB_methylest"/>
    <property type="match status" value="1"/>
</dbReference>
<dbReference type="InterPro" id="IPR001789">
    <property type="entry name" value="Sig_transdc_resp-reg_receiver"/>
</dbReference>
<dbReference type="InterPro" id="IPR011006">
    <property type="entry name" value="CheY-like_superfamily"/>
</dbReference>
<dbReference type="EC" id="3.1.1.61" evidence="5"/>
<dbReference type="NCBIfam" id="NF009206">
    <property type="entry name" value="PRK12555.1"/>
    <property type="match status" value="1"/>
</dbReference>
<dbReference type="NCBIfam" id="NF001965">
    <property type="entry name" value="PRK00742.1"/>
    <property type="match status" value="1"/>
</dbReference>
<dbReference type="PIRSF" id="PIRSF000876">
    <property type="entry name" value="RR_chemtxs_CheB"/>
    <property type="match status" value="1"/>
</dbReference>
<evidence type="ECO:0000256" key="2">
    <source>
        <dbReference type="ARBA" id="ARBA00022500"/>
    </source>
</evidence>
<evidence type="ECO:0000313" key="10">
    <source>
        <dbReference type="EMBL" id="NKN33323.1"/>
    </source>
</evidence>
<feature type="domain" description="Response regulatory" evidence="8">
    <location>
        <begin position="6"/>
        <end position="123"/>
    </location>
</feature>
<dbReference type="HAMAP" id="MF_00099">
    <property type="entry name" value="CheB_chemtxs"/>
    <property type="match status" value="1"/>
</dbReference>
<evidence type="ECO:0000313" key="11">
    <source>
        <dbReference type="Proteomes" id="UP000740754"/>
    </source>
</evidence>
<dbReference type="PANTHER" id="PTHR42872:SF6">
    <property type="entry name" value="PROTEIN-GLUTAMATE METHYLESTERASE_PROTEIN-GLUTAMINE GLUTAMINASE"/>
    <property type="match status" value="1"/>
</dbReference>
<dbReference type="CDD" id="cd16432">
    <property type="entry name" value="CheB_Rec"/>
    <property type="match status" value="1"/>
</dbReference>
<dbReference type="PROSITE" id="PS50122">
    <property type="entry name" value="CHEB"/>
    <property type="match status" value="1"/>
</dbReference>
<keyword evidence="3 5" id="KW-0378">Hydrolase</keyword>
<evidence type="ECO:0000256" key="3">
    <source>
        <dbReference type="ARBA" id="ARBA00022801"/>
    </source>
</evidence>
<dbReference type="SUPFAM" id="SSF52738">
    <property type="entry name" value="Methylesterase CheB, C-terminal domain"/>
    <property type="match status" value="1"/>
</dbReference>
<gene>
    <name evidence="5" type="primary">cheB</name>
    <name evidence="10" type="ORF">HF203_08825</name>
</gene>
<evidence type="ECO:0000256" key="6">
    <source>
        <dbReference type="PROSITE-ProRule" id="PRU00050"/>
    </source>
</evidence>
<dbReference type="Proteomes" id="UP000740754">
    <property type="component" value="Unassembled WGS sequence"/>
</dbReference>
<dbReference type="PANTHER" id="PTHR42872">
    <property type="entry name" value="PROTEIN-GLUTAMATE METHYLESTERASE/PROTEIN-GLUTAMINE GLUTAMINASE"/>
    <property type="match status" value="1"/>
</dbReference>
<dbReference type="SMART" id="SM00448">
    <property type="entry name" value="REC"/>
    <property type="match status" value="1"/>
</dbReference>
<sequence length="361" mass="38706">MGRAIRVLVIDDSALVRKLLSELLNTAADIEVVGTAQDPYVARERIKALEPDVLTLDVEMPRMDGLTFLRNLMRLRPMPVVMVSSLTERGADVTLQALELGAVDFVCKPALDVSGHLKDYAAELIEKIRVASRVRIRANSVLPVAGAAPPRPRPQAPALRHYRTTDRIIVIGASTGGTEAIREILMRLPPDVPGIAIVQHIPPGFSAAFAERMNRQTGLVVKEAAEGDRMMPGHVYIAPGDRHLQLARDGARYVCRINDKAPVNRHRPSVDVLFESVAHTAGTNACAALLTGMGADGAAGLKQLHDLGVYTVAQDEASSVVWGMPGEAVKRGAASAVLPLHAIGDALLKASRARASAERSH</sequence>
<evidence type="ECO:0000259" key="8">
    <source>
        <dbReference type="PROSITE" id="PS50110"/>
    </source>
</evidence>
<evidence type="ECO:0000256" key="1">
    <source>
        <dbReference type="ARBA" id="ARBA00022490"/>
    </source>
</evidence>
<dbReference type="EC" id="3.5.1.44" evidence="5"/>
<comment type="subcellular location">
    <subcellularLocation>
        <location evidence="5">Cytoplasm</location>
    </subcellularLocation>
</comment>
<dbReference type="Pfam" id="PF00072">
    <property type="entry name" value="Response_reg"/>
    <property type="match status" value="1"/>
</dbReference>
<dbReference type="PROSITE" id="PS50110">
    <property type="entry name" value="RESPONSE_REGULATORY"/>
    <property type="match status" value="1"/>
</dbReference>
<dbReference type="SUPFAM" id="SSF52172">
    <property type="entry name" value="CheY-like"/>
    <property type="match status" value="1"/>
</dbReference>
<dbReference type="Gene3D" id="3.40.50.2300">
    <property type="match status" value="1"/>
</dbReference>
<evidence type="ECO:0000256" key="5">
    <source>
        <dbReference type="HAMAP-Rule" id="MF_00099"/>
    </source>
</evidence>
<dbReference type="CDD" id="cd17541">
    <property type="entry name" value="REC_CheB-like"/>
    <property type="match status" value="1"/>
</dbReference>
<feature type="active site" evidence="5 6">
    <location>
        <position position="174"/>
    </location>
</feature>
<comment type="function">
    <text evidence="5">Involved in chemotaxis. Part of a chemotaxis signal transduction system that modulates chemotaxis in response to various stimuli. Catalyzes the demethylation of specific methylglutamate residues introduced into the chemoreceptors (methyl-accepting chemotaxis proteins or MCP) by CheR. Also mediates the irreversible deamidation of specific glutamine residues to glutamic acid.</text>
</comment>
<evidence type="ECO:0000256" key="4">
    <source>
        <dbReference type="ARBA" id="ARBA00048267"/>
    </source>
</evidence>
<evidence type="ECO:0000259" key="9">
    <source>
        <dbReference type="PROSITE" id="PS50122"/>
    </source>
</evidence>
<keyword evidence="1 5" id="KW-0963">Cytoplasm</keyword>
<organism evidence="10 11">
    <name type="scientific">Marichromatium bheemlicum</name>
    <dbReference type="NCBI Taxonomy" id="365339"/>
    <lineage>
        <taxon>Bacteria</taxon>
        <taxon>Pseudomonadati</taxon>
        <taxon>Pseudomonadota</taxon>
        <taxon>Gammaproteobacteria</taxon>
        <taxon>Chromatiales</taxon>
        <taxon>Chromatiaceae</taxon>
        <taxon>Marichromatium</taxon>
    </lineage>
</organism>
<comment type="catalytic activity">
    <reaction evidence="4 5">
        <text>[protein]-L-glutamate 5-O-methyl ester + H2O = L-glutamyl-[protein] + methanol + H(+)</text>
        <dbReference type="Rhea" id="RHEA:23236"/>
        <dbReference type="Rhea" id="RHEA-COMP:10208"/>
        <dbReference type="Rhea" id="RHEA-COMP:10311"/>
        <dbReference type="ChEBI" id="CHEBI:15377"/>
        <dbReference type="ChEBI" id="CHEBI:15378"/>
        <dbReference type="ChEBI" id="CHEBI:17790"/>
        <dbReference type="ChEBI" id="CHEBI:29973"/>
        <dbReference type="ChEBI" id="CHEBI:82795"/>
        <dbReference type="EC" id="3.1.1.61"/>
    </reaction>
</comment>
<name>A0ABX1I7X4_9GAMM</name>
<comment type="similarity">
    <text evidence="5">Belongs to the CheB family.</text>
</comment>
<comment type="domain">
    <text evidence="5">Contains a C-terminal catalytic domain, and an N-terminal region which modulates catalytic activity.</text>
</comment>
<keyword evidence="2 5" id="KW-0145">Chemotaxis</keyword>
<keyword evidence="11" id="KW-1185">Reference proteome</keyword>
<accession>A0ABX1I7X4</accession>
<protein>
    <recommendedName>
        <fullName evidence="5">Protein-glutamate methylesterase/protein-glutamine glutaminase</fullName>
        <ecNumber evidence="5">3.1.1.61</ecNumber>
        <ecNumber evidence="5">3.5.1.44</ecNumber>
    </recommendedName>
</protein>
<comment type="catalytic activity">
    <reaction evidence="5">
        <text>L-glutaminyl-[protein] + H2O = L-glutamyl-[protein] + NH4(+)</text>
        <dbReference type="Rhea" id="RHEA:16441"/>
        <dbReference type="Rhea" id="RHEA-COMP:10207"/>
        <dbReference type="Rhea" id="RHEA-COMP:10208"/>
        <dbReference type="ChEBI" id="CHEBI:15377"/>
        <dbReference type="ChEBI" id="CHEBI:28938"/>
        <dbReference type="ChEBI" id="CHEBI:29973"/>
        <dbReference type="ChEBI" id="CHEBI:30011"/>
        <dbReference type="EC" id="3.5.1.44"/>
    </reaction>
</comment>
<evidence type="ECO:0000256" key="7">
    <source>
        <dbReference type="PROSITE-ProRule" id="PRU00169"/>
    </source>
</evidence>
<dbReference type="InterPro" id="IPR035909">
    <property type="entry name" value="CheB_C"/>
</dbReference>
<feature type="modified residue" description="4-aspartylphosphate" evidence="5 7">
    <location>
        <position position="57"/>
    </location>
</feature>
<dbReference type="RefSeq" id="WP_168668758.1">
    <property type="nucleotide sequence ID" value="NZ_JAAXKX010000010.1"/>
</dbReference>
<dbReference type="InterPro" id="IPR000673">
    <property type="entry name" value="Sig_transdc_resp-reg_Me-estase"/>
</dbReference>
<feature type="domain" description="CheB-type methylesterase" evidence="9">
    <location>
        <begin position="162"/>
        <end position="354"/>
    </location>
</feature>
<comment type="caution">
    <text evidence="10">The sequence shown here is derived from an EMBL/GenBank/DDBJ whole genome shotgun (WGS) entry which is preliminary data.</text>
</comment>
<dbReference type="Gene3D" id="3.40.50.180">
    <property type="entry name" value="Methylesterase CheB, C-terminal domain"/>
    <property type="match status" value="1"/>
</dbReference>
<dbReference type="InterPro" id="IPR008248">
    <property type="entry name" value="CheB-like"/>
</dbReference>